<keyword evidence="3" id="KW-1185">Reference proteome</keyword>
<feature type="region of interest" description="Disordered" evidence="1">
    <location>
        <begin position="16"/>
        <end position="162"/>
    </location>
</feature>
<protein>
    <submittedName>
        <fullName evidence="2">Uncharacterized protein</fullName>
    </submittedName>
</protein>
<feature type="compositionally biased region" description="Pro residues" evidence="1">
    <location>
        <begin position="1125"/>
        <end position="1139"/>
    </location>
</feature>
<dbReference type="AlphaFoldDB" id="A0A8J2K2B2"/>
<feature type="compositionally biased region" description="Basic and acidic residues" evidence="1">
    <location>
        <begin position="868"/>
        <end position="879"/>
    </location>
</feature>
<proteinExistence type="predicted"/>
<gene>
    <name evidence="2" type="ORF">AFUS01_LOCUS7952</name>
</gene>
<feature type="compositionally biased region" description="Basic residues" evidence="1">
    <location>
        <begin position="1099"/>
        <end position="1123"/>
    </location>
</feature>
<feature type="compositionally biased region" description="Low complexity" evidence="1">
    <location>
        <begin position="122"/>
        <end position="141"/>
    </location>
</feature>
<dbReference type="Proteomes" id="UP000708208">
    <property type="component" value="Unassembled WGS sequence"/>
</dbReference>
<feature type="compositionally biased region" description="Pro residues" evidence="1">
    <location>
        <begin position="53"/>
        <end position="69"/>
    </location>
</feature>
<feature type="region of interest" description="Disordered" evidence="1">
    <location>
        <begin position="352"/>
        <end position="911"/>
    </location>
</feature>
<feature type="region of interest" description="Disordered" evidence="1">
    <location>
        <begin position="1010"/>
        <end position="1065"/>
    </location>
</feature>
<feature type="non-terminal residue" evidence="2">
    <location>
        <position position="1"/>
    </location>
</feature>
<feature type="compositionally biased region" description="Basic and acidic residues" evidence="1">
    <location>
        <begin position="452"/>
        <end position="477"/>
    </location>
</feature>
<feature type="compositionally biased region" description="Basic and acidic residues" evidence="1">
    <location>
        <begin position="419"/>
        <end position="439"/>
    </location>
</feature>
<evidence type="ECO:0000313" key="3">
    <source>
        <dbReference type="Proteomes" id="UP000708208"/>
    </source>
</evidence>
<feature type="region of interest" description="Disordered" evidence="1">
    <location>
        <begin position="964"/>
        <end position="985"/>
    </location>
</feature>
<feature type="compositionally biased region" description="Basic and acidic residues" evidence="1">
    <location>
        <begin position="898"/>
        <end position="909"/>
    </location>
</feature>
<comment type="caution">
    <text evidence="2">The sequence shown here is derived from an EMBL/GenBank/DDBJ whole genome shotgun (WGS) entry which is preliminary data.</text>
</comment>
<feature type="compositionally biased region" description="Basic and acidic residues" evidence="1">
    <location>
        <begin position="512"/>
        <end position="552"/>
    </location>
</feature>
<dbReference type="EMBL" id="CAJVCH010054442">
    <property type="protein sequence ID" value="CAG7718569.1"/>
    <property type="molecule type" value="Genomic_DNA"/>
</dbReference>
<feature type="compositionally biased region" description="Basic and acidic residues" evidence="1">
    <location>
        <begin position="679"/>
        <end position="730"/>
    </location>
</feature>
<name>A0A8J2K2B2_9HEXA</name>
<accession>A0A8J2K2B2</accession>
<feature type="compositionally biased region" description="Basic and acidic residues" evidence="1">
    <location>
        <begin position="559"/>
        <end position="647"/>
    </location>
</feature>
<feature type="compositionally biased region" description="Basic and acidic residues" evidence="1">
    <location>
        <begin position="833"/>
        <end position="855"/>
    </location>
</feature>
<feature type="compositionally biased region" description="Pro residues" evidence="1">
    <location>
        <begin position="110"/>
        <end position="121"/>
    </location>
</feature>
<evidence type="ECO:0000256" key="1">
    <source>
        <dbReference type="SAM" id="MobiDB-lite"/>
    </source>
</evidence>
<dbReference type="OrthoDB" id="6630523at2759"/>
<reference evidence="2" key="1">
    <citation type="submission" date="2021-06" db="EMBL/GenBank/DDBJ databases">
        <authorList>
            <person name="Hodson N. C."/>
            <person name="Mongue J. A."/>
            <person name="Jaron S. K."/>
        </authorList>
    </citation>
    <scope>NUCLEOTIDE SEQUENCE</scope>
</reference>
<evidence type="ECO:0000313" key="2">
    <source>
        <dbReference type="EMBL" id="CAG7718569.1"/>
    </source>
</evidence>
<sequence>MRQMSLTCIWSPMSSPLRIIRGRPPPTLPQHVRRGGAPYPITPGVPEGVPVGVPQPQPQPSSQPHPHPSSQPHVHPSSQPHPHPQSTVQPHPQPLGQPQPHPQSVGQPHPQNPGQPQPHPHQPQTGGQPHPHQGPMQPNQQSGFAHRRIHTFGPPFPKFRGKHPIFGRRPPPHHHMRGPPQPHMHPPPPVGSRPTVVAPAQIIIPLPPSPSPSLDPMNLNGLGIPLPHNGETHQINLSAPKQSVEVQPAIVEHIYSARPPPPHGIPHGHNNVVPNFSHEKPPVPSIQYGPPPPPPNNFGPPGKVIVPSPQTTIIHANLQKNSKENTPQIVQLHIPSNNKDNDNAPTNIIQIHFSTTTPRPDKDNKDYFSGSTFKPPVDTVNNDFQEIKPSYGPPPNYPNTEYRPTEQRPAPYGPPLPGDEERQAGSNRDEHFDNREHSSEAGAHSFEPNSNEAHDKPYDGPTDHGKTAYGHNDEYLPQRRPTPGTHYNKGSNQRPEFAPPQEFNRWNQPEQGSREEIRQEYAPPREEVRQEFVPQREEVRPEFAPPREEGRPDYGPPRDGNRQEYGPPRDEVRQEYGPPRDEVRQEYGPPRDEVRQEYAPPREEARPAFAPPREEPRPEFAPPRDEGRQEYAPPREEDRQEYGHPRVELINSEPIYRPPPILEPEYAAPPPPPQLPPRNPEHEFRPEGEYRGPDRERNRDEEIQREHQQGELRRDPHRPEDEREGGRPKPEYGAPKLDYGPPKHEYIKPHFGPPKNEYIPPKGEYSPHKLEYIPTPEYAPPKQEYGPPKIPYGPPKQQEFGPPKQQEFGPPKQQEFGPPKQQEFGLQKQEYGPPKHEYNPPKQEYSKEHFNKHGSYEAGKFSQPDPLYHPEGDVNKPSEEISGQGPPPRYDNSFSSDFNKEKEKYKYAEQESAPHFPALAKHPSAEEVMEALGLSESEKGPKDKIVNHGRFEPLNLMEYLKTKGEQTERSKEPLYGRQDGPPVYHPPDSGEVGYPGTSYKMPHIDRASKVSDRPNHFNGPQHVKVAGHPPQPLPSPAAAINYGPPPRGGQEQINHHADSSSHEYSQAPAVPFHHAPLQHHPQHLLERGDHGHPLQGHPPHGHFPHGHPPHGHPPHGHIPHGHPSHGPPPPVPYGSPPPQQQNIQVHGGHVYNPHNPPHPNHQHHHVPQHDNFGSAVTPSYADAYPMYVTEPEPIIEIIVQDSNVTLPPLPKPVATPPPATTPEPVHVFYV</sequence>
<feature type="region of interest" description="Disordered" evidence="1">
    <location>
        <begin position="1084"/>
        <end position="1177"/>
    </location>
</feature>
<feature type="compositionally biased region" description="Pro residues" evidence="1">
    <location>
        <begin position="91"/>
        <end position="101"/>
    </location>
</feature>
<organism evidence="2 3">
    <name type="scientific">Allacma fusca</name>
    <dbReference type="NCBI Taxonomy" id="39272"/>
    <lineage>
        <taxon>Eukaryota</taxon>
        <taxon>Metazoa</taxon>
        <taxon>Ecdysozoa</taxon>
        <taxon>Arthropoda</taxon>
        <taxon>Hexapoda</taxon>
        <taxon>Collembola</taxon>
        <taxon>Symphypleona</taxon>
        <taxon>Sminthuridae</taxon>
        <taxon>Allacma</taxon>
    </lineage>
</organism>
<feature type="compositionally biased region" description="Pro residues" evidence="1">
    <location>
        <begin position="656"/>
        <end position="678"/>
    </location>
</feature>
<feature type="compositionally biased region" description="Basic and acidic residues" evidence="1">
    <location>
        <begin position="964"/>
        <end position="974"/>
    </location>
</feature>
<feature type="compositionally biased region" description="Low complexity" evidence="1">
    <location>
        <begin position="70"/>
        <end position="90"/>
    </location>
</feature>